<gene>
    <name evidence="9" type="ORF">JAV76_09655</name>
</gene>
<accession>A0A934ME09</accession>
<evidence type="ECO:0000259" key="8">
    <source>
        <dbReference type="PROSITE" id="PS50011"/>
    </source>
</evidence>
<evidence type="ECO:0000256" key="7">
    <source>
        <dbReference type="PROSITE-ProRule" id="PRU10141"/>
    </source>
</evidence>
<dbReference type="PANTHER" id="PTHR43289">
    <property type="entry name" value="MITOGEN-ACTIVATED PROTEIN KINASE KINASE KINASE 20-RELATED"/>
    <property type="match status" value="1"/>
</dbReference>
<keyword evidence="5 9" id="KW-0418">Kinase</keyword>
<evidence type="ECO:0000256" key="2">
    <source>
        <dbReference type="ARBA" id="ARBA00022527"/>
    </source>
</evidence>
<reference evidence="9" key="1">
    <citation type="submission" date="2020-12" db="EMBL/GenBank/DDBJ databases">
        <title>Sanguibacter suaedae sp. nov., isolated from Suaeda aralocaspica.</title>
        <authorList>
            <person name="Ma Q."/>
        </authorList>
    </citation>
    <scope>NUCLEOTIDE SEQUENCE</scope>
    <source>
        <strain evidence="9">YZGR15</strain>
    </source>
</reference>
<keyword evidence="6 7" id="KW-0067">ATP-binding</keyword>
<keyword evidence="2 9" id="KW-0723">Serine/threonine-protein kinase</keyword>
<feature type="binding site" evidence="7">
    <location>
        <position position="36"/>
    </location>
    <ligand>
        <name>ATP</name>
        <dbReference type="ChEBI" id="CHEBI:30616"/>
    </ligand>
</feature>
<dbReference type="InterPro" id="IPR017441">
    <property type="entry name" value="Protein_kinase_ATP_BS"/>
</dbReference>
<dbReference type="PROSITE" id="PS50011">
    <property type="entry name" value="PROTEIN_KINASE_DOM"/>
    <property type="match status" value="1"/>
</dbReference>
<dbReference type="EC" id="2.7.11.1" evidence="1"/>
<dbReference type="InterPro" id="IPR000719">
    <property type="entry name" value="Prot_kinase_dom"/>
</dbReference>
<dbReference type="GO" id="GO:0004674">
    <property type="term" value="F:protein serine/threonine kinase activity"/>
    <property type="evidence" value="ECO:0007669"/>
    <property type="project" value="UniProtKB-KW"/>
</dbReference>
<keyword evidence="3" id="KW-0808">Transferase</keyword>
<evidence type="ECO:0000256" key="5">
    <source>
        <dbReference type="ARBA" id="ARBA00022777"/>
    </source>
</evidence>
<dbReference type="InterPro" id="IPR011009">
    <property type="entry name" value="Kinase-like_dom_sf"/>
</dbReference>
<evidence type="ECO:0000256" key="3">
    <source>
        <dbReference type="ARBA" id="ARBA00022679"/>
    </source>
</evidence>
<dbReference type="EMBL" id="JAEINH010000007">
    <property type="protein sequence ID" value="MBI9115274.1"/>
    <property type="molecule type" value="Genomic_DNA"/>
</dbReference>
<protein>
    <recommendedName>
        <fullName evidence="1">non-specific serine/threonine protein kinase</fullName>
        <ecNumber evidence="1">2.7.11.1</ecNumber>
    </recommendedName>
</protein>
<dbReference type="Pfam" id="PF00069">
    <property type="entry name" value="Pkinase"/>
    <property type="match status" value="1"/>
</dbReference>
<dbReference type="RefSeq" id="WP_198733845.1">
    <property type="nucleotide sequence ID" value="NZ_JAEINH010000007.1"/>
</dbReference>
<sequence>MPSHAKYRTATLLGSGGFARVFSASREDTSITYALKVPFSEEVMPGALARMRREIEVQKTLEHPHVMPILDAGDEGDWFVMPLATGDLEHLATSGRVRKDNHALIENIIKEVASGLQSAHDHGFVHRDVKPQNILLLPCEDDPNEARWVIADWGVVRRPAGQTTMLTKQQGSIFYTFNYSAPEMFSETTRATAAADVFSLGRVALRLLTDSDMNFDDLPEGPWRDWIKICTQSEAGRRPQGMAEAIAQLERRLRPRGGGVTREIQARLNEEGDQVSIETWQLISENADNTFVYKEVVKTSRATAFALGSHFPDQAQALCEGWSGCIMKDFLGGDGFARYDTGILWILDVVRGMISGRHYMNAEGAAKVMFEVDNERNQFFTQGRILDWLSELDQPADEYIVRALQDSGRAYWYKGHRTTMTSALIQDELNS</sequence>
<evidence type="ECO:0000256" key="4">
    <source>
        <dbReference type="ARBA" id="ARBA00022741"/>
    </source>
</evidence>
<comment type="caution">
    <text evidence="9">The sequence shown here is derived from an EMBL/GenBank/DDBJ whole genome shotgun (WGS) entry which is preliminary data.</text>
</comment>
<evidence type="ECO:0000313" key="10">
    <source>
        <dbReference type="Proteomes" id="UP000602087"/>
    </source>
</evidence>
<dbReference type="PANTHER" id="PTHR43289:SF6">
    <property type="entry name" value="SERINE_THREONINE-PROTEIN KINASE NEKL-3"/>
    <property type="match status" value="1"/>
</dbReference>
<dbReference type="PROSITE" id="PS00108">
    <property type="entry name" value="PROTEIN_KINASE_ST"/>
    <property type="match status" value="1"/>
</dbReference>
<dbReference type="SMART" id="SM00220">
    <property type="entry name" value="S_TKc"/>
    <property type="match status" value="1"/>
</dbReference>
<dbReference type="SUPFAM" id="SSF56112">
    <property type="entry name" value="Protein kinase-like (PK-like)"/>
    <property type="match status" value="1"/>
</dbReference>
<dbReference type="GO" id="GO:0005524">
    <property type="term" value="F:ATP binding"/>
    <property type="evidence" value="ECO:0007669"/>
    <property type="project" value="UniProtKB-UniRule"/>
</dbReference>
<dbReference type="Gene3D" id="1.10.510.10">
    <property type="entry name" value="Transferase(Phosphotransferase) domain 1"/>
    <property type="match status" value="1"/>
</dbReference>
<dbReference type="Proteomes" id="UP000602087">
    <property type="component" value="Unassembled WGS sequence"/>
</dbReference>
<evidence type="ECO:0000256" key="6">
    <source>
        <dbReference type="ARBA" id="ARBA00022840"/>
    </source>
</evidence>
<keyword evidence="4 7" id="KW-0547">Nucleotide-binding</keyword>
<dbReference type="AlphaFoldDB" id="A0A934ME09"/>
<name>A0A934ME09_9MICO</name>
<keyword evidence="10" id="KW-1185">Reference proteome</keyword>
<feature type="domain" description="Protein kinase" evidence="8">
    <location>
        <begin position="7"/>
        <end position="268"/>
    </location>
</feature>
<evidence type="ECO:0000313" key="9">
    <source>
        <dbReference type="EMBL" id="MBI9115274.1"/>
    </source>
</evidence>
<organism evidence="9 10">
    <name type="scientific">Sanguibacter suaedae</name>
    <dbReference type="NCBI Taxonomy" id="2795737"/>
    <lineage>
        <taxon>Bacteria</taxon>
        <taxon>Bacillati</taxon>
        <taxon>Actinomycetota</taxon>
        <taxon>Actinomycetes</taxon>
        <taxon>Micrococcales</taxon>
        <taxon>Sanguibacteraceae</taxon>
        <taxon>Sanguibacter</taxon>
    </lineage>
</organism>
<proteinExistence type="predicted"/>
<dbReference type="PROSITE" id="PS00107">
    <property type="entry name" value="PROTEIN_KINASE_ATP"/>
    <property type="match status" value="1"/>
</dbReference>
<dbReference type="InterPro" id="IPR008271">
    <property type="entry name" value="Ser/Thr_kinase_AS"/>
</dbReference>
<dbReference type="CDD" id="cd14014">
    <property type="entry name" value="STKc_PknB_like"/>
    <property type="match status" value="1"/>
</dbReference>
<evidence type="ECO:0000256" key="1">
    <source>
        <dbReference type="ARBA" id="ARBA00012513"/>
    </source>
</evidence>